<feature type="chain" id="PRO_5004201143" evidence="2">
    <location>
        <begin position="17"/>
        <end position="103"/>
    </location>
</feature>
<sequence length="103" mass="11489">MKTVLFLVAVVAVTTALVFPEQRASAFDCFLCRLAVNTTDPPVDNELHIVEDKFLAECKKELKGIPFLEQTCLNYAHSEFDPIIKELESGTAPEDVCRAIEQC</sequence>
<dbReference type="AlphaFoldDB" id="Q22776"/>
<dbReference type="Pfam" id="PF03489">
    <property type="entry name" value="SapB_2"/>
    <property type="match status" value="1"/>
</dbReference>
<organism evidence="4 5">
    <name type="scientific">Caenorhabditis elegans</name>
    <dbReference type="NCBI Taxonomy" id="6239"/>
    <lineage>
        <taxon>Eukaryota</taxon>
        <taxon>Metazoa</taxon>
        <taxon>Ecdysozoa</taxon>
        <taxon>Nematoda</taxon>
        <taxon>Chromadorea</taxon>
        <taxon>Rhabditida</taxon>
        <taxon>Rhabditina</taxon>
        <taxon>Rhabditomorpha</taxon>
        <taxon>Rhabditoidea</taxon>
        <taxon>Rhabditidae</taxon>
        <taxon>Peloderinae</taxon>
        <taxon>Caenorhabditis</taxon>
    </lineage>
</organism>
<dbReference type="WormBase" id="T25C12.2">
    <property type="protein sequence ID" value="CE38555"/>
    <property type="gene ID" value="WBGene00004994"/>
    <property type="gene designation" value="spp-9"/>
</dbReference>
<dbReference type="Proteomes" id="UP000001940">
    <property type="component" value="Chromosome X"/>
</dbReference>
<dbReference type="CTD" id="188888"/>
<dbReference type="EMBL" id="BX284606">
    <property type="protein sequence ID" value="CAA91486.2"/>
    <property type="molecule type" value="Genomic_DNA"/>
</dbReference>
<dbReference type="PROSITE" id="PS50015">
    <property type="entry name" value="SAP_B"/>
    <property type="match status" value="1"/>
</dbReference>
<dbReference type="InParanoid" id="Q22776"/>
<proteinExistence type="evidence at protein level"/>
<dbReference type="SUPFAM" id="SSF47862">
    <property type="entry name" value="Saposin"/>
    <property type="match status" value="1"/>
</dbReference>
<dbReference type="OMA" id="CREIKQC"/>
<feature type="signal peptide" evidence="2">
    <location>
        <begin position="1"/>
        <end position="16"/>
    </location>
</feature>
<accession>Q22776</accession>
<name>Q22776_CAEEL</name>
<dbReference type="UCSC" id="T25C12.2">
    <property type="organism name" value="c. elegans"/>
</dbReference>
<feature type="domain" description="Saposin B-type" evidence="3">
    <location>
        <begin position="25"/>
        <end position="103"/>
    </location>
</feature>
<dbReference type="PeptideAtlas" id="Q22776"/>
<protein>
    <submittedName>
        <fullName evidence="4">Saposin B-type domain-containing protein</fullName>
    </submittedName>
</protein>
<keyword evidence="7" id="KW-1267">Proteomics identification</keyword>
<reference evidence="4 5" key="1">
    <citation type="journal article" date="1998" name="Science">
        <title>Genome sequence of the nematode C. elegans: a platform for investigating biology.</title>
        <authorList>
            <consortium name="The C. elegans sequencing consortium"/>
            <person name="Sulson J.E."/>
            <person name="Waterston R."/>
        </authorList>
    </citation>
    <scope>NUCLEOTIDE SEQUENCE [LARGE SCALE GENOMIC DNA]</scope>
    <source>
        <strain evidence="4 5">Bristol N2</strain>
    </source>
</reference>
<dbReference type="SMR" id="Q22776"/>
<dbReference type="InterPro" id="IPR011001">
    <property type="entry name" value="Saposin-like"/>
</dbReference>
<dbReference type="KEGG" id="cel:CELE_T25C12.2"/>
<dbReference type="InterPro" id="IPR008138">
    <property type="entry name" value="SapB_2"/>
</dbReference>
<dbReference type="PIR" id="T25269">
    <property type="entry name" value="T25269"/>
</dbReference>
<evidence type="ECO:0000256" key="1">
    <source>
        <dbReference type="ARBA" id="ARBA00023157"/>
    </source>
</evidence>
<keyword evidence="1" id="KW-1015">Disulfide bond</keyword>
<evidence type="ECO:0000313" key="4">
    <source>
        <dbReference type="EMBL" id="CAA91486.2"/>
    </source>
</evidence>
<dbReference type="HOGENOM" id="CLU_178744_0_0_1"/>
<dbReference type="OrthoDB" id="5821958at2759"/>
<dbReference type="Gene3D" id="1.10.225.10">
    <property type="entry name" value="Saposin-like"/>
    <property type="match status" value="1"/>
</dbReference>
<dbReference type="PhylomeDB" id="Q22776"/>
<dbReference type="AGR" id="WB:WBGene00004994"/>
<evidence type="ECO:0000313" key="6">
    <source>
        <dbReference type="WormBase" id="T25C12.2"/>
    </source>
</evidence>
<dbReference type="PaxDb" id="6239-T25C12.2"/>
<dbReference type="FunCoup" id="Q22776">
    <property type="interactions" value="5"/>
</dbReference>
<dbReference type="InterPro" id="IPR008139">
    <property type="entry name" value="SaposinB_dom"/>
</dbReference>
<dbReference type="GeneID" id="188888"/>
<keyword evidence="5" id="KW-1185">Reference proteome</keyword>
<evidence type="ECO:0000256" key="2">
    <source>
        <dbReference type="SAM" id="SignalP"/>
    </source>
</evidence>
<evidence type="ECO:0000313" key="5">
    <source>
        <dbReference type="Proteomes" id="UP000001940"/>
    </source>
</evidence>
<evidence type="ECO:0000259" key="3">
    <source>
        <dbReference type="PROSITE" id="PS50015"/>
    </source>
</evidence>
<keyword evidence="2" id="KW-0732">Signal</keyword>
<evidence type="ECO:0007829" key="7">
    <source>
        <dbReference type="PeptideAtlas" id="Q22776"/>
    </source>
</evidence>
<dbReference type="RefSeq" id="NP_509918.2">
    <property type="nucleotide sequence ID" value="NM_077517.4"/>
</dbReference>
<dbReference type="SMART" id="SM00741">
    <property type="entry name" value="SapB"/>
    <property type="match status" value="1"/>
</dbReference>
<gene>
    <name evidence="4 6" type="primary">spp-9</name>
    <name evidence="4" type="ORF">CELE_T25C12.2</name>
    <name evidence="6" type="ORF">T25C12.2</name>
</gene>
<dbReference type="eggNOG" id="KOG1340">
    <property type="taxonomic scope" value="Eukaryota"/>
</dbReference>
<dbReference type="Bgee" id="WBGene00004994">
    <property type="expression patterns" value="Expressed in adult organism and 1 other cell type or tissue"/>
</dbReference>
<dbReference type="STRING" id="6239.T25C12.2.1"/>